<evidence type="ECO:0000313" key="2">
    <source>
        <dbReference type="EMBL" id="PUZ43457.1"/>
    </source>
</evidence>
<name>A0A2T7CJD3_9POAL</name>
<keyword evidence="3" id="KW-1185">Reference proteome</keyword>
<dbReference type="Gramene" id="PUZ43457">
    <property type="protein sequence ID" value="PUZ43457"/>
    <property type="gene ID" value="GQ55_8G011200"/>
</dbReference>
<dbReference type="OrthoDB" id="2021064at2759"/>
<organism evidence="2 3">
    <name type="scientific">Panicum hallii var. hallii</name>
    <dbReference type="NCBI Taxonomy" id="1504633"/>
    <lineage>
        <taxon>Eukaryota</taxon>
        <taxon>Viridiplantae</taxon>
        <taxon>Streptophyta</taxon>
        <taxon>Embryophyta</taxon>
        <taxon>Tracheophyta</taxon>
        <taxon>Spermatophyta</taxon>
        <taxon>Magnoliopsida</taxon>
        <taxon>Liliopsida</taxon>
        <taxon>Poales</taxon>
        <taxon>Poaceae</taxon>
        <taxon>PACMAD clade</taxon>
        <taxon>Panicoideae</taxon>
        <taxon>Panicodae</taxon>
        <taxon>Paniceae</taxon>
        <taxon>Panicinae</taxon>
        <taxon>Panicum</taxon>
        <taxon>Panicum sect. Panicum</taxon>
    </lineage>
</organism>
<accession>A0A2T7CJD3</accession>
<reference evidence="2 3" key="1">
    <citation type="submission" date="2018-04" db="EMBL/GenBank/DDBJ databases">
        <title>WGS assembly of Panicum hallii var. hallii HAL2.</title>
        <authorList>
            <person name="Lovell J."/>
            <person name="Jenkins J."/>
            <person name="Lowry D."/>
            <person name="Mamidi S."/>
            <person name="Sreedasyam A."/>
            <person name="Weng X."/>
            <person name="Barry K."/>
            <person name="Bonette J."/>
            <person name="Campitelli B."/>
            <person name="Daum C."/>
            <person name="Gordon S."/>
            <person name="Gould B."/>
            <person name="Lipzen A."/>
            <person name="MacQueen A."/>
            <person name="Palacio-Mejia J."/>
            <person name="Plott C."/>
            <person name="Shakirov E."/>
            <person name="Shu S."/>
            <person name="Yoshinaga Y."/>
            <person name="Zane M."/>
            <person name="Rokhsar D."/>
            <person name="Grimwood J."/>
            <person name="Schmutz J."/>
            <person name="Juenger T."/>
        </authorList>
    </citation>
    <scope>NUCLEOTIDE SEQUENCE [LARGE SCALE GENOMIC DNA]</scope>
    <source>
        <strain evidence="3">cv. HAL2</strain>
    </source>
</reference>
<dbReference type="EMBL" id="CM009756">
    <property type="protein sequence ID" value="PUZ43457.1"/>
    <property type="molecule type" value="Genomic_DNA"/>
</dbReference>
<evidence type="ECO:0000256" key="1">
    <source>
        <dbReference type="SAM" id="MobiDB-lite"/>
    </source>
</evidence>
<dbReference type="Proteomes" id="UP000244336">
    <property type="component" value="Chromosome 8"/>
</dbReference>
<feature type="compositionally biased region" description="Polar residues" evidence="1">
    <location>
        <begin position="85"/>
        <end position="109"/>
    </location>
</feature>
<protein>
    <submittedName>
        <fullName evidence="2">Uncharacterized protein</fullName>
    </submittedName>
</protein>
<sequence length="127" mass="13774">MHLEEPHDQCPATKQVQQKDTSDLPLFSVSCLNHHTCSTSSNLIGSTRDIAAQSSSRKAVSICFSPHTAIEQATFLISSAMPQSPNINSFRASQQPERSPSPIQDSFSGQTRQLLQVTVQLTGYDGG</sequence>
<proteinExistence type="predicted"/>
<gene>
    <name evidence="2" type="ORF">GQ55_8G011200</name>
</gene>
<feature type="region of interest" description="Disordered" evidence="1">
    <location>
        <begin position="85"/>
        <end position="110"/>
    </location>
</feature>
<evidence type="ECO:0000313" key="3">
    <source>
        <dbReference type="Proteomes" id="UP000244336"/>
    </source>
</evidence>
<dbReference type="AlphaFoldDB" id="A0A2T7CJD3"/>